<dbReference type="PANTHER" id="PTHR43625:SF40">
    <property type="entry name" value="ALDO-KETO REDUCTASE YAKC [NADP(+)]"/>
    <property type="match status" value="1"/>
</dbReference>
<dbReference type="PANTHER" id="PTHR43625">
    <property type="entry name" value="AFLATOXIN B1 ALDEHYDE REDUCTASE"/>
    <property type="match status" value="1"/>
</dbReference>
<comment type="caution">
    <text evidence="3">The sequence shown here is derived from an EMBL/GenBank/DDBJ whole genome shotgun (WGS) entry which is preliminary data.</text>
</comment>
<dbReference type="GO" id="GO:0016491">
    <property type="term" value="F:oxidoreductase activity"/>
    <property type="evidence" value="ECO:0007669"/>
    <property type="project" value="UniProtKB-KW"/>
</dbReference>
<reference evidence="3 4" key="1">
    <citation type="journal article" date="2013" name="Genome Announc.">
        <title>Draft Genome Sequence of Sphingobium lactosutens Strain DS20T, Isolated from a Hexachlorocyclohexane Dumpsite.</title>
        <authorList>
            <person name="Kumar R."/>
            <person name="Dwivedi V."/>
            <person name="Negi V."/>
            <person name="Khurana J.P."/>
            <person name="Lal R."/>
        </authorList>
    </citation>
    <scope>NUCLEOTIDE SEQUENCE [LARGE SCALE GENOMIC DNA]</scope>
    <source>
        <strain evidence="3 4">DS20</strain>
    </source>
</reference>
<dbReference type="Gene3D" id="3.20.20.100">
    <property type="entry name" value="NADP-dependent oxidoreductase domain"/>
    <property type="match status" value="1"/>
</dbReference>
<dbReference type="OrthoDB" id="7181835at2"/>
<evidence type="ECO:0000313" key="4">
    <source>
        <dbReference type="Proteomes" id="UP000015531"/>
    </source>
</evidence>
<dbReference type="SUPFAM" id="SSF51430">
    <property type="entry name" value="NAD(P)-linked oxidoreductase"/>
    <property type="match status" value="1"/>
</dbReference>
<gene>
    <name evidence="3" type="ORF">RLDS_25060</name>
</gene>
<feature type="domain" description="NADP-dependent oxidoreductase" evidence="2">
    <location>
        <begin position="18"/>
        <end position="305"/>
    </location>
</feature>
<proteinExistence type="predicted"/>
<evidence type="ECO:0000313" key="3">
    <source>
        <dbReference type="EMBL" id="EQB11168.1"/>
    </source>
</evidence>
<organism evidence="3 4">
    <name type="scientific">Sphingobium lactosutens DS20</name>
    <dbReference type="NCBI Taxonomy" id="1331060"/>
    <lineage>
        <taxon>Bacteria</taxon>
        <taxon>Pseudomonadati</taxon>
        <taxon>Pseudomonadota</taxon>
        <taxon>Alphaproteobacteria</taxon>
        <taxon>Sphingomonadales</taxon>
        <taxon>Sphingomonadaceae</taxon>
        <taxon>Sphingobium</taxon>
    </lineage>
</organism>
<accession>T0HGC5</accession>
<dbReference type="AlphaFoldDB" id="T0HGC5"/>
<dbReference type="InterPro" id="IPR023210">
    <property type="entry name" value="NADP_OxRdtase_dom"/>
</dbReference>
<dbReference type="Pfam" id="PF00248">
    <property type="entry name" value="Aldo_ket_red"/>
    <property type="match status" value="1"/>
</dbReference>
<dbReference type="PATRIC" id="fig|1331060.3.peg.4873"/>
<keyword evidence="1" id="KW-0560">Oxidoreductase</keyword>
<dbReference type="PROSITE" id="PS51257">
    <property type="entry name" value="PROKAR_LIPOPROTEIN"/>
    <property type="match status" value="1"/>
</dbReference>
<evidence type="ECO:0000259" key="2">
    <source>
        <dbReference type="Pfam" id="PF00248"/>
    </source>
</evidence>
<name>T0HGC5_9SPHN</name>
<sequence length="338" mass="36683">MSNRLPTRTVGPLTVSAIGLGCMNLSHAYMPAPGPAQAERLLRHALDMGVTFFDTAALYGFGANEELLARAIMDRRGDFVLASKCVLGEIDGKRGLDGSPRAIARMLEDSLRRLRTDHIDLYYLHRLDRSLPIEESVGALVRAVEAGKIGAIGLSEMSAATIERAHAVHPIAAVQTEYSPWSRNAEIAVLDCCTEHGIGFVAFSPLARGLFAGAVNSPNFAPGDIRASMPRFREPNFSYNLALFGQLQTIAREAGCTPAQLCLAWLLSRRPFIVPIPGTTNTAHLEENLATLSLDLPDAVFAMIDYVFTSRAAAGARYSRAAQAQIDTEIWLDEELDT</sequence>
<dbReference type="EMBL" id="ATDP01000108">
    <property type="protein sequence ID" value="EQB11168.1"/>
    <property type="molecule type" value="Genomic_DNA"/>
</dbReference>
<dbReference type="GO" id="GO:0005737">
    <property type="term" value="C:cytoplasm"/>
    <property type="evidence" value="ECO:0007669"/>
    <property type="project" value="TreeGrafter"/>
</dbReference>
<dbReference type="Proteomes" id="UP000015531">
    <property type="component" value="Unassembled WGS sequence"/>
</dbReference>
<dbReference type="eggNOG" id="COG0667">
    <property type="taxonomic scope" value="Bacteria"/>
</dbReference>
<evidence type="ECO:0000256" key="1">
    <source>
        <dbReference type="ARBA" id="ARBA00023002"/>
    </source>
</evidence>
<dbReference type="InterPro" id="IPR020471">
    <property type="entry name" value="AKR"/>
</dbReference>
<dbReference type="InterPro" id="IPR036812">
    <property type="entry name" value="NAD(P)_OxRdtase_dom_sf"/>
</dbReference>
<dbReference type="RefSeq" id="WP_021228456.1">
    <property type="nucleotide sequence ID" value="NZ_ATDP01000108.1"/>
</dbReference>
<dbReference type="InterPro" id="IPR050791">
    <property type="entry name" value="Aldo-Keto_reductase"/>
</dbReference>
<dbReference type="PRINTS" id="PR00069">
    <property type="entry name" value="ALDKETRDTASE"/>
</dbReference>
<protein>
    <recommendedName>
        <fullName evidence="2">NADP-dependent oxidoreductase domain-containing protein</fullName>
    </recommendedName>
</protein>
<keyword evidence="4" id="KW-1185">Reference proteome</keyword>